<dbReference type="NCBIfam" id="NF010636">
    <property type="entry name" value="PRK14033.1"/>
    <property type="match status" value="1"/>
</dbReference>
<protein>
    <recommendedName>
        <fullName evidence="6">Citrate synthase</fullName>
    </recommendedName>
</protein>
<evidence type="ECO:0000313" key="10">
    <source>
        <dbReference type="Proteomes" id="UP000317835"/>
    </source>
</evidence>
<sequence>MGDETFRAKRGLEGVIFDETSISEVLVEQRKLLYRGYAVPDLAEHCSFDEVAFLLLHGDLPNTDERSGFCDRERKNRALDEGTLGILRDAPDGHRPMDALRTAVSHLGMTAEFRGPEDAEGLLRKSELLLAKLPTVVAADRRLRLGQEPIAPNPDLPMAENFFSMTFGAAPGPELVKAFDASLTLYAEHGFNASTFSARVVASSLSDLCSAITAAIGSLKGPLHGGANEAVMEMIGEIGSPDRAREWVLGALAERRKIMGFGHRVYRLGDSRVPTMRLYRDRVAEAIGDDRWIKISDVVERTVAERKGIPPNLDFPAGPTYALLGFDPGMFTPIFAMARLPGWCAHVIEQLASNRIVRPLGAYVGPPERPVLPIEARSGRSTRP</sequence>
<feature type="active site" evidence="7">
    <location>
        <position position="314"/>
    </location>
</feature>
<dbReference type="SUPFAM" id="SSF48256">
    <property type="entry name" value="Citrate synthase"/>
    <property type="match status" value="1"/>
</dbReference>
<comment type="pathway">
    <text evidence="1">Carbohydrate metabolism; tricarboxylic acid cycle; isocitrate from oxaloacetate: step 1/2.</text>
</comment>
<dbReference type="GO" id="GO:0005829">
    <property type="term" value="C:cytosol"/>
    <property type="evidence" value="ECO:0007669"/>
    <property type="project" value="TreeGrafter"/>
</dbReference>
<dbReference type="InterPro" id="IPR011278">
    <property type="entry name" value="2-MeCitrate/Citrate_synth_II"/>
</dbReference>
<dbReference type="PROSITE" id="PS00480">
    <property type="entry name" value="CITRATE_SYNTHASE"/>
    <property type="match status" value="1"/>
</dbReference>
<keyword evidence="4 6" id="KW-0808">Transferase</keyword>
<dbReference type="Pfam" id="PF00285">
    <property type="entry name" value="Citrate_synt"/>
    <property type="match status" value="1"/>
</dbReference>
<keyword evidence="9" id="KW-0012">Acyltransferase</keyword>
<dbReference type="PIRSF" id="PIRSF001369">
    <property type="entry name" value="Citrate_synth"/>
    <property type="match status" value="1"/>
</dbReference>
<dbReference type="EMBL" id="CP036426">
    <property type="protein sequence ID" value="QDV37470.1"/>
    <property type="molecule type" value="Genomic_DNA"/>
</dbReference>
<evidence type="ECO:0000256" key="4">
    <source>
        <dbReference type="ARBA" id="ARBA00022679"/>
    </source>
</evidence>
<name>A0A518H9E2_9BACT</name>
<dbReference type="InterPro" id="IPR016142">
    <property type="entry name" value="Citrate_synth-like_lrg_a-sub"/>
</dbReference>
<accession>A0A518H9E2</accession>
<evidence type="ECO:0000256" key="6">
    <source>
        <dbReference type="PIRNR" id="PIRNR001369"/>
    </source>
</evidence>
<dbReference type="RefSeq" id="WP_145275319.1">
    <property type="nucleotide sequence ID" value="NZ_CP036426.1"/>
</dbReference>
<evidence type="ECO:0000256" key="7">
    <source>
        <dbReference type="PIRSR" id="PIRSR001369-1"/>
    </source>
</evidence>
<keyword evidence="10" id="KW-1185">Reference proteome</keyword>
<dbReference type="OrthoDB" id="9800864at2"/>
<dbReference type="InterPro" id="IPR036969">
    <property type="entry name" value="Citrate_synthase_sf"/>
</dbReference>
<dbReference type="InterPro" id="IPR002020">
    <property type="entry name" value="Citrate_synthase"/>
</dbReference>
<dbReference type="InterPro" id="IPR024176">
    <property type="entry name" value="Citrate_synthase_bac-typ"/>
</dbReference>
<reference evidence="9 10" key="1">
    <citation type="submission" date="2019-02" db="EMBL/GenBank/DDBJ databases">
        <title>Deep-cultivation of Planctomycetes and their phenomic and genomic characterization uncovers novel biology.</title>
        <authorList>
            <person name="Wiegand S."/>
            <person name="Jogler M."/>
            <person name="Boedeker C."/>
            <person name="Pinto D."/>
            <person name="Vollmers J."/>
            <person name="Rivas-Marin E."/>
            <person name="Kohn T."/>
            <person name="Peeters S.H."/>
            <person name="Heuer A."/>
            <person name="Rast P."/>
            <person name="Oberbeckmann S."/>
            <person name="Bunk B."/>
            <person name="Jeske O."/>
            <person name="Meyerdierks A."/>
            <person name="Storesund J.E."/>
            <person name="Kallscheuer N."/>
            <person name="Luecker S."/>
            <person name="Lage O.M."/>
            <person name="Pohl T."/>
            <person name="Merkel B.J."/>
            <person name="Hornburger P."/>
            <person name="Mueller R.-W."/>
            <person name="Bruemmer F."/>
            <person name="Labrenz M."/>
            <person name="Spormann A.M."/>
            <person name="Op den Camp H."/>
            <person name="Overmann J."/>
            <person name="Amann R."/>
            <person name="Jetten M.S.M."/>
            <person name="Mascher T."/>
            <person name="Medema M.H."/>
            <person name="Devos D.P."/>
            <person name="Kaster A.-K."/>
            <person name="Ovreas L."/>
            <person name="Rohde M."/>
            <person name="Galperin M.Y."/>
            <person name="Jogler C."/>
        </authorList>
    </citation>
    <scope>NUCLEOTIDE SEQUENCE [LARGE SCALE GENOMIC DNA]</scope>
    <source>
        <strain evidence="9 10">ElP</strain>
    </source>
</reference>
<evidence type="ECO:0000256" key="1">
    <source>
        <dbReference type="ARBA" id="ARBA00004751"/>
    </source>
</evidence>
<dbReference type="AlphaFoldDB" id="A0A518H9E2"/>
<comment type="similarity">
    <text evidence="2 6 8">Belongs to the citrate synthase family.</text>
</comment>
<dbReference type="KEGG" id="tpla:ElP_54090"/>
<evidence type="ECO:0000256" key="3">
    <source>
        <dbReference type="ARBA" id="ARBA00022532"/>
    </source>
</evidence>
<evidence type="ECO:0000256" key="8">
    <source>
        <dbReference type="RuleBase" id="RU003406"/>
    </source>
</evidence>
<evidence type="ECO:0000256" key="2">
    <source>
        <dbReference type="ARBA" id="ARBA00010566"/>
    </source>
</evidence>
<dbReference type="UniPathway" id="UPA00223"/>
<feature type="active site" evidence="7">
    <location>
        <position position="263"/>
    </location>
</feature>
<dbReference type="Gene3D" id="1.10.580.10">
    <property type="entry name" value="Citrate Synthase, domain 1"/>
    <property type="match status" value="1"/>
</dbReference>
<comment type="catalytic activity">
    <reaction evidence="5">
        <text>oxaloacetate + acetyl-CoA + H2O = citrate + CoA + H(+)</text>
        <dbReference type="Rhea" id="RHEA:16845"/>
        <dbReference type="ChEBI" id="CHEBI:15377"/>
        <dbReference type="ChEBI" id="CHEBI:15378"/>
        <dbReference type="ChEBI" id="CHEBI:16452"/>
        <dbReference type="ChEBI" id="CHEBI:16947"/>
        <dbReference type="ChEBI" id="CHEBI:57287"/>
        <dbReference type="ChEBI" id="CHEBI:57288"/>
        <dbReference type="EC" id="2.3.3.16"/>
    </reaction>
</comment>
<evidence type="ECO:0000256" key="5">
    <source>
        <dbReference type="ARBA" id="ARBA00049288"/>
    </source>
</evidence>
<dbReference type="PANTHER" id="PTHR11739">
    <property type="entry name" value="CITRATE SYNTHASE"/>
    <property type="match status" value="1"/>
</dbReference>
<evidence type="ECO:0000313" key="9">
    <source>
        <dbReference type="EMBL" id="QDV37470.1"/>
    </source>
</evidence>
<dbReference type="GO" id="GO:0005975">
    <property type="term" value="P:carbohydrate metabolic process"/>
    <property type="evidence" value="ECO:0007669"/>
    <property type="project" value="TreeGrafter"/>
</dbReference>
<gene>
    <name evidence="9" type="primary">gltA_2</name>
    <name evidence="9" type="ORF">ElP_54090</name>
</gene>
<dbReference type="NCBIfam" id="TIGR01800">
    <property type="entry name" value="cit_synth_II"/>
    <property type="match status" value="1"/>
</dbReference>
<dbReference type="Gene3D" id="1.10.230.10">
    <property type="entry name" value="Cytochrome P450-Terp, domain 2"/>
    <property type="match status" value="1"/>
</dbReference>
<dbReference type="InterPro" id="IPR016143">
    <property type="entry name" value="Citrate_synth-like_sm_a-sub"/>
</dbReference>
<organism evidence="9 10">
    <name type="scientific">Tautonia plasticadhaerens</name>
    <dbReference type="NCBI Taxonomy" id="2527974"/>
    <lineage>
        <taxon>Bacteria</taxon>
        <taxon>Pseudomonadati</taxon>
        <taxon>Planctomycetota</taxon>
        <taxon>Planctomycetia</taxon>
        <taxon>Isosphaerales</taxon>
        <taxon>Isosphaeraceae</taxon>
        <taxon>Tautonia</taxon>
    </lineage>
</organism>
<dbReference type="PANTHER" id="PTHR11739:SF4">
    <property type="entry name" value="CITRATE SYNTHASE, PEROXISOMAL"/>
    <property type="match status" value="1"/>
</dbReference>
<dbReference type="GO" id="GO:0006099">
    <property type="term" value="P:tricarboxylic acid cycle"/>
    <property type="evidence" value="ECO:0007669"/>
    <property type="project" value="UniProtKB-UniPathway"/>
</dbReference>
<proteinExistence type="inferred from homology"/>
<dbReference type="GO" id="GO:0036440">
    <property type="term" value="F:citrate synthase activity"/>
    <property type="evidence" value="ECO:0007669"/>
    <property type="project" value="UniProtKB-EC"/>
</dbReference>
<dbReference type="InterPro" id="IPR019810">
    <property type="entry name" value="Citrate_synthase_AS"/>
</dbReference>
<dbReference type="PRINTS" id="PR00143">
    <property type="entry name" value="CITRTSNTHASE"/>
</dbReference>
<dbReference type="Proteomes" id="UP000317835">
    <property type="component" value="Chromosome"/>
</dbReference>
<keyword evidence="3" id="KW-0816">Tricarboxylic acid cycle</keyword>